<accession>A0AAD4JUC3</accession>
<evidence type="ECO:0000256" key="3">
    <source>
        <dbReference type="ARBA" id="ARBA00022737"/>
    </source>
</evidence>
<sequence>LSHLPCFVEQLLNATALLLAAVSAQYENIPYQSVTDICKTCPCLISQDGNNRVHRTLNCAMKNFEHILARWPVEFGTQHSGTEIVASYSGNNIRLLQQLPATTAAVTFSCRHCGMQQLQAPLFMDVPNVEALYLSWNDIADDALKPDLFRGPFNTTKYEPIALKDLDLSHNRIARLDRKLFEHTPQLRKLALAYNKLSVLDAATTAALASIPNLQRLDLSYNGLLTLPTELFPTLRSLHILDIAGNEFSTVPATIRQLGTSLQQLNLAYNPLVKIDAHSFRQLDGLRRLNISNLPMLRSIEVGALQLPGLEQLDCARNPKLESLEFADLLASRNLTQLDISQNALTTLALNVSSNTTTWPRLRSMAIAGNPWYCSCDLLKALEVAGAPQVLQSQESVPRCDTPYLLAGAQLTNLTAEQICNMVIPKKYRAVEDDPPRFLRRRYIILTVIIASVVVVAGLIIGFIVVCVRRRLKGNDYGVQPIRYTSVRGSNLSAFSQLQPASVTSKFNNAAAAAGGGVTTGAPNA</sequence>
<dbReference type="Pfam" id="PF13516">
    <property type="entry name" value="LRR_6"/>
    <property type="match status" value="1"/>
</dbReference>
<organism evidence="7 8">
    <name type="scientific">Drosophila rubida</name>
    <dbReference type="NCBI Taxonomy" id="30044"/>
    <lineage>
        <taxon>Eukaryota</taxon>
        <taxon>Metazoa</taxon>
        <taxon>Ecdysozoa</taxon>
        <taxon>Arthropoda</taxon>
        <taxon>Hexapoda</taxon>
        <taxon>Insecta</taxon>
        <taxon>Pterygota</taxon>
        <taxon>Neoptera</taxon>
        <taxon>Endopterygota</taxon>
        <taxon>Diptera</taxon>
        <taxon>Brachycera</taxon>
        <taxon>Muscomorpha</taxon>
        <taxon>Ephydroidea</taxon>
        <taxon>Drosophilidae</taxon>
        <taxon>Drosophila</taxon>
    </lineage>
</organism>
<dbReference type="SMART" id="SM00369">
    <property type="entry name" value="LRR_TYP"/>
    <property type="match status" value="7"/>
</dbReference>
<dbReference type="InterPro" id="IPR000483">
    <property type="entry name" value="Cys-rich_flank_reg_C"/>
</dbReference>
<keyword evidence="1" id="KW-0433">Leucine-rich repeat</keyword>
<dbReference type="InterPro" id="IPR003591">
    <property type="entry name" value="Leu-rich_rpt_typical-subtyp"/>
</dbReference>
<dbReference type="SUPFAM" id="SSF52058">
    <property type="entry name" value="L domain-like"/>
    <property type="match status" value="1"/>
</dbReference>
<dbReference type="InterPro" id="IPR032675">
    <property type="entry name" value="LRR_dom_sf"/>
</dbReference>
<feature type="chain" id="PRO_5042002785" description="LRRCT domain-containing protein" evidence="5">
    <location>
        <begin position="25"/>
        <end position="525"/>
    </location>
</feature>
<keyword evidence="4" id="KW-0472">Membrane</keyword>
<feature type="transmembrane region" description="Helical" evidence="4">
    <location>
        <begin position="443"/>
        <end position="468"/>
    </location>
</feature>
<keyword evidence="4" id="KW-1133">Transmembrane helix</keyword>
<dbReference type="Proteomes" id="UP001200034">
    <property type="component" value="Unassembled WGS sequence"/>
</dbReference>
<dbReference type="Gene3D" id="3.80.10.10">
    <property type="entry name" value="Ribonuclease Inhibitor"/>
    <property type="match status" value="2"/>
</dbReference>
<dbReference type="PRINTS" id="PR00019">
    <property type="entry name" value="LEURICHRPT"/>
</dbReference>
<dbReference type="PANTHER" id="PTHR24373:SF392">
    <property type="entry name" value="NEPHROCAN"/>
    <property type="match status" value="1"/>
</dbReference>
<reference evidence="7" key="1">
    <citation type="journal article" date="2021" name="Mol. Ecol. Resour.">
        <title>Phylogenomic analyses of the genus Drosophila reveals genomic signals of climate adaptation.</title>
        <authorList>
            <person name="Li F."/>
            <person name="Rane R.V."/>
            <person name="Luria V."/>
            <person name="Xiong Z."/>
            <person name="Chen J."/>
            <person name="Li Z."/>
            <person name="Catullo R.A."/>
            <person name="Griffin P.C."/>
            <person name="Schiffer M."/>
            <person name="Pearce S."/>
            <person name="Lee S.F."/>
            <person name="McElroy K."/>
            <person name="Stocker A."/>
            <person name="Shirriffs J."/>
            <person name="Cockerell F."/>
            <person name="Coppin C."/>
            <person name="Sgro C.M."/>
            <person name="Karger A."/>
            <person name="Cain J.W."/>
            <person name="Weber J.A."/>
            <person name="Santpere G."/>
            <person name="Kirschner M.W."/>
            <person name="Hoffmann A.A."/>
            <person name="Oakeshott J.G."/>
            <person name="Zhang G."/>
        </authorList>
    </citation>
    <scope>NUCLEOTIDE SEQUENCE</scope>
    <source>
        <strain evidence="7">BGI-SZ-2011g</strain>
    </source>
</reference>
<dbReference type="AlphaFoldDB" id="A0AAD4JUC3"/>
<dbReference type="EMBL" id="JAJJHW010003409">
    <property type="protein sequence ID" value="KAH8358891.1"/>
    <property type="molecule type" value="Genomic_DNA"/>
</dbReference>
<keyword evidence="2 5" id="KW-0732">Signal</keyword>
<keyword evidence="8" id="KW-1185">Reference proteome</keyword>
<dbReference type="GO" id="GO:0071944">
    <property type="term" value="C:cell periphery"/>
    <property type="evidence" value="ECO:0007669"/>
    <property type="project" value="UniProtKB-ARBA"/>
</dbReference>
<feature type="non-terminal residue" evidence="7">
    <location>
        <position position="1"/>
    </location>
</feature>
<dbReference type="Pfam" id="PF13855">
    <property type="entry name" value="LRR_8"/>
    <property type="match status" value="2"/>
</dbReference>
<evidence type="ECO:0000256" key="5">
    <source>
        <dbReference type="SAM" id="SignalP"/>
    </source>
</evidence>
<keyword evidence="4" id="KW-0812">Transmembrane</keyword>
<protein>
    <recommendedName>
        <fullName evidence="6">LRRCT domain-containing protein</fullName>
    </recommendedName>
</protein>
<feature type="domain" description="LRRCT" evidence="6">
    <location>
        <begin position="370"/>
        <end position="421"/>
    </location>
</feature>
<evidence type="ECO:0000256" key="2">
    <source>
        <dbReference type="ARBA" id="ARBA00022729"/>
    </source>
</evidence>
<proteinExistence type="predicted"/>
<evidence type="ECO:0000259" key="6">
    <source>
        <dbReference type="SMART" id="SM00082"/>
    </source>
</evidence>
<evidence type="ECO:0000313" key="8">
    <source>
        <dbReference type="Proteomes" id="UP001200034"/>
    </source>
</evidence>
<name>A0AAD4JUC3_9MUSC</name>
<dbReference type="SMART" id="SM00082">
    <property type="entry name" value="LRRCT"/>
    <property type="match status" value="1"/>
</dbReference>
<gene>
    <name evidence="7" type="ORF">KR093_003205</name>
</gene>
<evidence type="ECO:0000256" key="4">
    <source>
        <dbReference type="SAM" id="Phobius"/>
    </source>
</evidence>
<feature type="signal peptide" evidence="5">
    <location>
        <begin position="1"/>
        <end position="24"/>
    </location>
</feature>
<evidence type="ECO:0000313" key="7">
    <source>
        <dbReference type="EMBL" id="KAH8358891.1"/>
    </source>
</evidence>
<dbReference type="PANTHER" id="PTHR24373">
    <property type="entry name" value="SLIT RELATED LEUCINE-RICH REPEAT NEURONAL PROTEIN"/>
    <property type="match status" value="1"/>
</dbReference>
<dbReference type="InterPro" id="IPR001611">
    <property type="entry name" value="Leu-rich_rpt"/>
</dbReference>
<dbReference type="PROSITE" id="PS51450">
    <property type="entry name" value="LRR"/>
    <property type="match status" value="2"/>
</dbReference>
<comment type="caution">
    <text evidence="7">The sequence shown here is derived from an EMBL/GenBank/DDBJ whole genome shotgun (WGS) entry which is preliminary data.</text>
</comment>
<dbReference type="InterPro" id="IPR050328">
    <property type="entry name" value="Dev_Immune_Receptor"/>
</dbReference>
<evidence type="ECO:0000256" key="1">
    <source>
        <dbReference type="ARBA" id="ARBA00022614"/>
    </source>
</evidence>
<keyword evidence="3" id="KW-0677">Repeat</keyword>